<gene>
    <name evidence="2" type="ORF">A1Q1_02933</name>
</gene>
<reference evidence="2 3" key="1">
    <citation type="journal article" date="2012" name="Eukaryot. Cell">
        <title>Draft genome sequence of CBS 2479, the standard type strain of Trichosporon asahii.</title>
        <authorList>
            <person name="Yang R.Y."/>
            <person name="Li H.T."/>
            <person name="Zhu H."/>
            <person name="Zhou G.P."/>
            <person name="Wang M."/>
            <person name="Wang L."/>
        </authorList>
    </citation>
    <scope>NUCLEOTIDE SEQUENCE [LARGE SCALE GENOMIC DNA]</scope>
    <source>
        <strain evidence="3">ATCC 90039 / CBS 2479 / JCM 2466 / KCTC 7840 / NCYC 2677 / UAMH 7654</strain>
    </source>
</reference>
<dbReference type="HOGENOM" id="CLU_1262315_0_0_1"/>
<evidence type="ECO:0000313" key="3">
    <source>
        <dbReference type="Proteomes" id="UP000002748"/>
    </source>
</evidence>
<accession>J6EYV6</accession>
<evidence type="ECO:0000313" key="2">
    <source>
        <dbReference type="EMBL" id="EJT48017.1"/>
    </source>
</evidence>
<organism evidence="2 3">
    <name type="scientific">Trichosporon asahii var. asahii (strain ATCC 90039 / CBS 2479 / JCM 2466 / KCTC 7840 / NBRC 103889/ NCYC 2677 / UAMH 7654)</name>
    <name type="common">Yeast</name>
    <dbReference type="NCBI Taxonomy" id="1186058"/>
    <lineage>
        <taxon>Eukaryota</taxon>
        <taxon>Fungi</taxon>
        <taxon>Dikarya</taxon>
        <taxon>Basidiomycota</taxon>
        <taxon>Agaricomycotina</taxon>
        <taxon>Tremellomycetes</taxon>
        <taxon>Trichosporonales</taxon>
        <taxon>Trichosporonaceae</taxon>
        <taxon>Trichosporon</taxon>
    </lineage>
</organism>
<feature type="region of interest" description="Disordered" evidence="1">
    <location>
        <begin position="193"/>
        <end position="219"/>
    </location>
</feature>
<comment type="caution">
    <text evidence="2">The sequence shown here is derived from an EMBL/GenBank/DDBJ whole genome shotgun (WGS) entry which is preliminary data.</text>
</comment>
<name>J6EYV6_TRIAS</name>
<dbReference type="VEuPathDB" id="FungiDB:A1Q1_02933"/>
<proteinExistence type="predicted"/>
<feature type="compositionally biased region" description="Basic and acidic residues" evidence="1">
    <location>
        <begin position="193"/>
        <end position="207"/>
    </location>
</feature>
<sequence length="219" mass="24885">MDILLDAPVKRLLKLLDIPFSVTAQAETDPGVKVFAALLYIINYTADGSKRSPFKWYRLPPWSFDECQPRVQAALLERLDIVRECKPDRSKVFRRLPDLKSELSNFSSLDLATREAWELACRDVLQAQAPGEVNIMQISREPVSAEASEWWPKVVAAATKERIPRRKRCLKCKKKGQDTGLLTAEQLDAHFADAHPPRSKVVVKEEPQPPPAKRLKMTK</sequence>
<protein>
    <submittedName>
        <fullName evidence="2">Uncharacterized protein</fullName>
    </submittedName>
</protein>
<dbReference type="Proteomes" id="UP000002748">
    <property type="component" value="Unassembled WGS sequence"/>
</dbReference>
<dbReference type="GeneID" id="25986446"/>
<dbReference type="RefSeq" id="XP_014179637.1">
    <property type="nucleotide sequence ID" value="XM_014324162.1"/>
</dbReference>
<dbReference type="AlphaFoldDB" id="J6EYV6"/>
<evidence type="ECO:0000256" key="1">
    <source>
        <dbReference type="SAM" id="MobiDB-lite"/>
    </source>
</evidence>
<dbReference type="KEGG" id="tasa:A1Q1_02933"/>
<dbReference type="EMBL" id="ALBS01000215">
    <property type="protein sequence ID" value="EJT48017.1"/>
    <property type="molecule type" value="Genomic_DNA"/>
</dbReference>